<protein>
    <recommendedName>
        <fullName evidence="2 8">Malate synthase</fullName>
        <ecNumber evidence="2 8">2.3.3.9</ecNumber>
    </recommendedName>
</protein>
<reference evidence="12" key="1">
    <citation type="submission" date="2020-12" db="EMBL/GenBank/DDBJ databases">
        <title>Metabolic potential, ecology and presence of endohyphal bacteria is reflected in genomic diversity of Mucoromycotina.</title>
        <authorList>
            <person name="Muszewska A."/>
            <person name="Okrasinska A."/>
            <person name="Steczkiewicz K."/>
            <person name="Drgas O."/>
            <person name="Orlowska M."/>
            <person name="Perlinska-Lenart U."/>
            <person name="Aleksandrzak-Piekarczyk T."/>
            <person name="Szatraj K."/>
            <person name="Zielenkiewicz U."/>
            <person name="Pilsyk S."/>
            <person name="Malc E."/>
            <person name="Mieczkowski P."/>
            <person name="Kruszewska J.S."/>
            <person name="Biernat P."/>
            <person name="Pawlowska J."/>
        </authorList>
    </citation>
    <scope>NUCLEOTIDE SEQUENCE</scope>
    <source>
        <strain evidence="12">WA0000067209</strain>
    </source>
</reference>
<dbReference type="Pfam" id="PF20659">
    <property type="entry name" value="MS_C"/>
    <property type="match status" value="1"/>
</dbReference>
<evidence type="ECO:0000256" key="8">
    <source>
        <dbReference type="RuleBase" id="RU000555"/>
    </source>
</evidence>
<dbReference type="PIRSF" id="PIRSF001363">
    <property type="entry name" value="Malate_synth"/>
    <property type="match status" value="1"/>
</dbReference>
<evidence type="ECO:0000259" key="9">
    <source>
        <dbReference type="Pfam" id="PF01274"/>
    </source>
</evidence>
<dbReference type="EMBL" id="JAEPQZ010000002">
    <property type="protein sequence ID" value="KAG2184835.1"/>
    <property type="molecule type" value="Genomic_DNA"/>
</dbReference>
<dbReference type="InterPro" id="IPR019830">
    <property type="entry name" value="Malate_synthase_CS"/>
</dbReference>
<dbReference type="AlphaFoldDB" id="A0A8H7UIX9"/>
<keyword evidence="5 8" id="KW-0808">Transferase</keyword>
<accession>A0A8H7UIX9</accession>
<dbReference type="InterPro" id="IPR048355">
    <property type="entry name" value="MS_C"/>
</dbReference>
<evidence type="ECO:0000256" key="2">
    <source>
        <dbReference type="ARBA" id="ARBA00012636"/>
    </source>
</evidence>
<dbReference type="PANTHER" id="PTHR42902">
    <property type="entry name" value="MALATE SYNTHASE"/>
    <property type="match status" value="1"/>
</dbReference>
<feature type="active site" description="Proton acceptor" evidence="7">
    <location>
        <position position="158"/>
    </location>
</feature>
<dbReference type="FunFam" id="3.20.20.360:FF:000001">
    <property type="entry name" value="Malate synthase"/>
    <property type="match status" value="1"/>
</dbReference>
<dbReference type="InterPro" id="IPR046363">
    <property type="entry name" value="MS_N_TIM-barrel_dom"/>
</dbReference>
<feature type="domain" description="Malate synthase C-terminal" evidence="11">
    <location>
        <begin position="406"/>
        <end position="524"/>
    </location>
</feature>
<dbReference type="GO" id="GO:0006099">
    <property type="term" value="P:tricarboxylic acid cycle"/>
    <property type="evidence" value="ECO:0007669"/>
    <property type="project" value="UniProtKB-KW"/>
</dbReference>
<dbReference type="InterPro" id="IPR044856">
    <property type="entry name" value="Malate_synth_C_sf"/>
</dbReference>
<dbReference type="SUPFAM" id="SSF51645">
    <property type="entry name" value="Malate synthase G"/>
    <property type="match status" value="1"/>
</dbReference>
<dbReference type="InterPro" id="IPR048356">
    <property type="entry name" value="MS_N"/>
</dbReference>
<dbReference type="Pfam" id="PF20656">
    <property type="entry name" value="MS_N"/>
    <property type="match status" value="1"/>
</dbReference>
<dbReference type="PROSITE" id="PS00510">
    <property type="entry name" value="MALATE_SYNTHASE"/>
    <property type="match status" value="1"/>
</dbReference>
<dbReference type="PANTHER" id="PTHR42902:SF1">
    <property type="entry name" value="MALATE SYNTHASE 1-RELATED"/>
    <property type="match status" value="1"/>
</dbReference>
<name>A0A8H7UIX9_MORIS</name>
<evidence type="ECO:0000259" key="10">
    <source>
        <dbReference type="Pfam" id="PF20656"/>
    </source>
</evidence>
<dbReference type="GO" id="GO:0005782">
    <property type="term" value="C:peroxisomal matrix"/>
    <property type="evidence" value="ECO:0007669"/>
    <property type="project" value="TreeGrafter"/>
</dbReference>
<feature type="domain" description="Malate synthase TIM barrel" evidence="9">
    <location>
        <begin position="154"/>
        <end position="399"/>
    </location>
</feature>
<evidence type="ECO:0000256" key="7">
    <source>
        <dbReference type="PIRSR" id="PIRSR001363-1"/>
    </source>
</evidence>
<dbReference type="InterPro" id="IPR001465">
    <property type="entry name" value="Malate_synthase_TIM"/>
</dbReference>
<comment type="caution">
    <text evidence="12">The sequence shown here is derived from an EMBL/GenBank/DDBJ whole genome shotgun (WGS) entry which is preliminary data.</text>
</comment>
<dbReference type="OrthoDB" id="186072at2759"/>
<evidence type="ECO:0000313" key="12">
    <source>
        <dbReference type="EMBL" id="KAG2184835.1"/>
    </source>
</evidence>
<evidence type="ECO:0000256" key="3">
    <source>
        <dbReference type="ARBA" id="ARBA00022435"/>
    </source>
</evidence>
<proteinExistence type="inferred from homology"/>
<dbReference type="InterPro" id="IPR011076">
    <property type="entry name" value="Malate_synth_sf"/>
</dbReference>
<dbReference type="UniPathway" id="UPA00703">
    <property type="reaction ID" value="UER00720"/>
</dbReference>
<keyword evidence="3 8" id="KW-0329">Glyoxylate bypass</keyword>
<evidence type="ECO:0000256" key="5">
    <source>
        <dbReference type="ARBA" id="ARBA00022679"/>
    </source>
</evidence>
<evidence type="ECO:0000256" key="1">
    <source>
        <dbReference type="ARBA" id="ARBA00006394"/>
    </source>
</evidence>
<dbReference type="Gene3D" id="3.20.20.360">
    <property type="entry name" value="Malate synthase, domain 3"/>
    <property type="match status" value="1"/>
</dbReference>
<gene>
    <name evidence="12" type="ORF">INT43_000748</name>
</gene>
<evidence type="ECO:0000256" key="6">
    <source>
        <dbReference type="ARBA" id="ARBA00047918"/>
    </source>
</evidence>
<dbReference type="NCBIfam" id="TIGR01344">
    <property type="entry name" value="malate_syn_A"/>
    <property type="match status" value="1"/>
</dbReference>
<comment type="similarity">
    <text evidence="1 8">Belongs to the malate synthase family.</text>
</comment>
<feature type="domain" description="Malate synthase N-terminal" evidence="10">
    <location>
        <begin position="5"/>
        <end position="61"/>
    </location>
</feature>
<dbReference type="EC" id="2.3.3.9" evidence="2 8"/>
<keyword evidence="4 8" id="KW-0816">Tricarboxylic acid cycle</keyword>
<dbReference type="Proteomes" id="UP000654370">
    <property type="component" value="Unassembled WGS sequence"/>
</dbReference>
<dbReference type="Pfam" id="PF01274">
    <property type="entry name" value="MS_TIM-barrel"/>
    <property type="match status" value="1"/>
</dbReference>
<dbReference type="InterPro" id="IPR006252">
    <property type="entry name" value="Malate_synthA"/>
</dbReference>
<dbReference type="GO" id="GO:0006097">
    <property type="term" value="P:glyoxylate cycle"/>
    <property type="evidence" value="ECO:0007669"/>
    <property type="project" value="UniProtKB-UniPathway"/>
</dbReference>
<dbReference type="Gene3D" id="1.20.1220.12">
    <property type="entry name" value="Malate synthase, domain III"/>
    <property type="match status" value="1"/>
</dbReference>
<evidence type="ECO:0000313" key="13">
    <source>
        <dbReference type="Proteomes" id="UP000654370"/>
    </source>
</evidence>
<comment type="catalytic activity">
    <reaction evidence="6 8">
        <text>glyoxylate + acetyl-CoA + H2O = (S)-malate + CoA + H(+)</text>
        <dbReference type="Rhea" id="RHEA:18181"/>
        <dbReference type="ChEBI" id="CHEBI:15377"/>
        <dbReference type="ChEBI" id="CHEBI:15378"/>
        <dbReference type="ChEBI" id="CHEBI:15589"/>
        <dbReference type="ChEBI" id="CHEBI:36655"/>
        <dbReference type="ChEBI" id="CHEBI:57287"/>
        <dbReference type="ChEBI" id="CHEBI:57288"/>
        <dbReference type="EC" id="2.3.3.9"/>
    </reaction>
</comment>
<organism evidence="12 13">
    <name type="scientific">Mortierella isabellina</name>
    <name type="common">Filamentous fungus</name>
    <name type="synonym">Umbelopsis isabellina</name>
    <dbReference type="NCBI Taxonomy" id="91625"/>
    <lineage>
        <taxon>Eukaryota</taxon>
        <taxon>Fungi</taxon>
        <taxon>Fungi incertae sedis</taxon>
        <taxon>Mucoromycota</taxon>
        <taxon>Mucoromycotina</taxon>
        <taxon>Umbelopsidomycetes</taxon>
        <taxon>Umbelopsidales</taxon>
        <taxon>Umbelopsidaceae</taxon>
        <taxon>Umbelopsis</taxon>
    </lineage>
</organism>
<dbReference type="CDD" id="cd00727">
    <property type="entry name" value="malate_synt_A"/>
    <property type="match status" value="1"/>
</dbReference>
<dbReference type="GO" id="GO:0004474">
    <property type="term" value="F:malate synthase activity"/>
    <property type="evidence" value="ECO:0007669"/>
    <property type="project" value="UniProtKB-EC"/>
</dbReference>
<evidence type="ECO:0000259" key="11">
    <source>
        <dbReference type="Pfam" id="PF20659"/>
    </source>
</evidence>
<evidence type="ECO:0000256" key="4">
    <source>
        <dbReference type="ARBA" id="ARBA00022532"/>
    </source>
</evidence>
<sequence>MATLNVSNHKSDILSPEVLRFLEVLHKTFESRRQDLLTARIARQKALDNGQLPDFLEDTAYIRNDDTWKAAPIGPGLQDRRIEITGPVDRKLVINALNSDSRIFMADFEDSTAPTWDNIMYGQINLRDAVRNQIEFVNPNGKTYALTEKGKETVLMVRPRGWHLDEKHVSVGGRPMSGAIFDFGVFFYHNAKVLIEKGHGPYFYLPKMESHLEARLWNDIFNVAQDMLNIPRGTIRATVLIETILAAFEMDEIIYELRDHSAGLNVGRWDYIFSFIKKLKAHKQYVLPDRSHVTMESPFMDAYVRLLIKTCHKRGVHAMGGMSAVLPIKNDDEANKVAMEKVRQDKLREVKAGLDGTWVAHPDLIPIARQVFDEYMPQPNQIHVRRDDVHVTAQDLLDINVTGDVSEHGIRDDIAVALAYMESWLNGKGCLPIHNLMEDAATAEISRAQLWQWVKHSAQTIEGRSVTASWLLELLAEETHTAKASSNRSNDNKFDLASQYLATQITGEENKFDEFMTSLMLDDIVAVQEKHKL</sequence>
<keyword evidence="13" id="KW-1185">Reference proteome</keyword>
<dbReference type="FunFam" id="1.20.1220.12:FF:000001">
    <property type="entry name" value="Malate synthase"/>
    <property type="match status" value="1"/>
</dbReference>
<feature type="active site" description="Proton donor" evidence="7">
    <location>
        <position position="439"/>
    </location>
</feature>
<comment type="pathway">
    <text evidence="8">Carbohydrate metabolism; glyoxylate cycle; (S)-malate from isocitrate: step 2/2.</text>
</comment>